<evidence type="ECO:0000256" key="5">
    <source>
        <dbReference type="SAM" id="Phobius"/>
    </source>
</evidence>
<feature type="transmembrane region" description="Helical" evidence="5">
    <location>
        <begin position="305"/>
        <end position="324"/>
    </location>
</feature>
<feature type="transmembrane region" description="Helical" evidence="5">
    <location>
        <begin position="549"/>
        <end position="570"/>
    </location>
</feature>
<feature type="transmembrane region" description="Helical" evidence="5">
    <location>
        <begin position="6"/>
        <end position="25"/>
    </location>
</feature>
<keyword evidence="2 5" id="KW-0812">Transmembrane</keyword>
<protein>
    <submittedName>
        <fullName evidence="8">NADH-quinone oxidoreductase subunit L</fullName>
        <ecNumber evidence="8">1.6.5.-</ecNumber>
    </submittedName>
</protein>
<gene>
    <name evidence="8" type="ORF">ENS19_04385</name>
</gene>
<evidence type="ECO:0000256" key="2">
    <source>
        <dbReference type="ARBA" id="ARBA00022692"/>
    </source>
</evidence>
<comment type="caution">
    <text evidence="8">The sequence shown here is derived from an EMBL/GenBank/DDBJ whole genome shotgun (WGS) entry which is preliminary data.</text>
</comment>
<feature type="transmembrane region" description="Helical" evidence="5">
    <location>
        <begin position="37"/>
        <end position="57"/>
    </location>
</feature>
<feature type="transmembrane region" description="Helical" evidence="5">
    <location>
        <begin position="369"/>
        <end position="390"/>
    </location>
</feature>
<feature type="transmembrane region" description="Helical" evidence="5">
    <location>
        <begin position="90"/>
        <end position="110"/>
    </location>
</feature>
<feature type="transmembrane region" description="Helical" evidence="5">
    <location>
        <begin position="410"/>
        <end position="429"/>
    </location>
</feature>
<dbReference type="GO" id="GO:0015990">
    <property type="term" value="P:electron transport coupled proton transport"/>
    <property type="evidence" value="ECO:0007669"/>
    <property type="project" value="TreeGrafter"/>
</dbReference>
<feature type="domain" description="NADH-Ubiquinone oxidoreductase (complex I) chain 5 N-terminal" evidence="7">
    <location>
        <begin position="80"/>
        <end position="122"/>
    </location>
</feature>
<organism evidence="8">
    <name type="scientific">Candidatus Methanomethylicus mesodigestus</name>
    <dbReference type="NCBI Taxonomy" id="1867258"/>
    <lineage>
        <taxon>Archaea</taxon>
        <taxon>Thermoproteota</taxon>
        <taxon>Methanosuratincolia</taxon>
        <taxon>Candidatus Methanomethylicales</taxon>
        <taxon>Candidatus Methanomethylicaceae</taxon>
        <taxon>Candidatus Methanomethylicus</taxon>
    </lineage>
</organism>
<dbReference type="EMBL" id="DSTX01000006">
    <property type="protein sequence ID" value="HFK20502.1"/>
    <property type="molecule type" value="Genomic_DNA"/>
</dbReference>
<accession>A0A7C3F5S8</accession>
<comment type="subcellular location">
    <subcellularLocation>
        <location evidence="1">Membrane</location>
        <topology evidence="1">Multi-pass membrane protein</topology>
    </subcellularLocation>
</comment>
<evidence type="ECO:0000259" key="6">
    <source>
        <dbReference type="Pfam" id="PF00361"/>
    </source>
</evidence>
<feature type="transmembrane region" description="Helical" evidence="5">
    <location>
        <begin position="122"/>
        <end position="139"/>
    </location>
</feature>
<feature type="transmembrane region" description="Helical" evidence="5">
    <location>
        <begin position="336"/>
        <end position="363"/>
    </location>
</feature>
<dbReference type="PRINTS" id="PR01434">
    <property type="entry name" value="NADHDHGNASE5"/>
</dbReference>
<dbReference type="PANTHER" id="PTHR42829">
    <property type="entry name" value="NADH-UBIQUINONE OXIDOREDUCTASE CHAIN 5"/>
    <property type="match status" value="1"/>
</dbReference>
<reference evidence="8" key="1">
    <citation type="journal article" date="2020" name="mSystems">
        <title>Genome- and Community-Level Interaction Insights into Carbon Utilization and Element Cycling Functions of Hydrothermarchaeota in Hydrothermal Sediment.</title>
        <authorList>
            <person name="Zhou Z."/>
            <person name="Liu Y."/>
            <person name="Xu W."/>
            <person name="Pan J."/>
            <person name="Luo Z.H."/>
            <person name="Li M."/>
        </authorList>
    </citation>
    <scope>NUCLEOTIDE SEQUENCE [LARGE SCALE GENOMIC DNA]</scope>
    <source>
        <strain evidence="8">SpSt-468</strain>
    </source>
</reference>
<evidence type="ECO:0000256" key="1">
    <source>
        <dbReference type="ARBA" id="ARBA00004141"/>
    </source>
</evidence>
<dbReference type="GO" id="GO:0003954">
    <property type="term" value="F:NADH dehydrogenase activity"/>
    <property type="evidence" value="ECO:0007669"/>
    <property type="project" value="TreeGrafter"/>
</dbReference>
<evidence type="ECO:0000256" key="3">
    <source>
        <dbReference type="ARBA" id="ARBA00022989"/>
    </source>
</evidence>
<dbReference type="InterPro" id="IPR001516">
    <property type="entry name" value="Proton_antipo_N"/>
</dbReference>
<dbReference type="PANTHER" id="PTHR42829:SF2">
    <property type="entry name" value="NADH-UBIQUINONE OXIDOREDUCTASE CHAIN 5"/>
    <property type="match status" value="1"/>
</dbReference>
<evidence type="ECO:0000256" key="4">
    <source>
        <dbReference type="ARBA" id="ARBA00023136"/>
    </source>
</evidence>
<dbReference type="EC" id="1.6.5.-" evidence="8"/>
<feature type="domain" description="NADH:quinone oxidoreductase/Mrp antiporter transmembrane" evidence="6">
    <location>
        <begin position="139"/>
        <end position="461"/>
    </location>
</feature>
<feature type="transmembrane region" description="Helical" evidence="5">
    <location>
        <begin position="496"/>
        <end position="516"/>
    </location>
</feature>
<sequence length="674" mass="73532">MDTWINYYPAILCWAVPLFGSALTPIASKFGNRIRDLYAVSLSAAASLFALMMIPWLRSATLPIDLRFPWLELPQSPIGNIQMGVLIDPLSIIIANVVAPISLLIMIYSIKYMEGDPSMTRYWFFMNLFIGNMLLLSLSDNFIQMMFGWEGVGLCSYALIGFWNRDSKKDWLKSWVGEGSEAYPPSHAGMKAFVMTRFGDVVMLLGIFLLSLALGSVNFLDMQESVRAIPGSLGYLLLPAALLIFFGAIGKSAQLPLMEWLPDAMAGPSPVSALIHAATMVKAGVYLVARIFPIFYIAMTHSAEIIYFFQAVAWIGAITSFVAATEALASTELKKVLAYSTVSQIGYMMLAMGVAGTAAEFYLGYTGGLMHLMSHAVFKASLFLAAGAIIHAAKSRFFRDMGGMRKKMPITFASMLLASLSLMGVPLLFGGFWSKDLILESALVSGTPVLFIIGIATVALTGFYTVRMLGLVFFGEPRAYSGEVDASAHMKDPSRAMWMPFLILASITVVLGILGYSEREWLVSLMAEYYGNVVGLVGATLEGGLATQLLTGLASASCLLVGAIPAYLIYVKRQSIKQGPSLLGRIAVLLQKRYYINIAYYSLFVNPLLKVSGWLEIALEQGVFNNANKGIANMAGAIAQRLRRVQTGDLNINVLMMLVGMGILALMVILVSWW</sequence>
<dbReference type="InterPro" id="IPR001750">
    <property type="entry name" value="ND/Mrp_TM"/>
</dbReference>
<keyword evidence="8" id="KW-0560">Oxidoreductase</keyword>
<keyword evidence="3 5" id="KW-1133">Transmembrane helix</keyword>
<keyword evidence="4 5" id="KW-0472">Membrane</keyword>
<evidence type="ECO:0000259" key="7">
    <source>
        <dbReference type="Pfam" id="PF00662"/>
    </source>
</evidence>
<name>A0A7C3F5S8_9CREN</name>
<feature type="transmembrane region" description="Helical" evidence="5">
    <location>
        <begin position="449"/>
        <end position="475"/>
    </location>
</feature>
<feature type="transmembrane region" description="Helical" evidence="5">
    <location>
        <begin position="271"/>
        <end position="299"/>
    </location>
</feature>
<dbReference type="NCBIfam" id="TIGR01974">
    <property type="entry name" value="NDH_I_L"/>
    <property type="match status" value="1"/>
</dbReference>
<dbReference type="InterPro" id="IPR003945">
    <property type="entry name" value="NU5C-like"/>
</dbReference>
<dbReference type="GO" id="GO:0008137">
    <property type="term" value="F:NADH dehydrogenase (ubiquinone) activity"/>
    <property type="evidence" value="ECO:0007669"/>
    <property type="project" value="InterPro"/>
</dbReference>
<dbReference type="Pfam" id="PF00662">
    <property type="entry name" value="Proton_antipo_N"/>
    <property type="match status" value="1"/>
</dbReference>
<dbReference type="GO" id="GO:0042773">
    <property type="term" value="P:ATP synthesis coupled electron transport"/>
    <property type="evidence" value="ECO:0007669"/>
    <property type="project" value="InterPro"/>
</dbReference>
<dbReference type="PRINTS" id="PR01435">
    <property type="entry name" value="NPOXDRDTASE5"/>
</dbReference>
<dbReference type="Pfam" id="PF00361">
    <property type="entry name" value="Proton_antipo_M"/>
    <property type="match status" value="1"/>
</dbReference>
<dbReference type="AlphaFoldDB" id="A0A7C3F5S8"/>
<feature type="transmembrane region" description="Helical" evidence="5">
    <location>
        <begin position="201"/>
        <end position="220"/>
    </location>
</feature>
<evidence type="ECO:0000313" key="8">
    <source>
        <dbReference type="EMBL" id="HFK20502.1"/>
    </source>
</evidence>
<dbReference type="GO" id="GO:0016020">
    <property type="term" value="C:membrane"/>
    <property type="evidence" value="ECO:0007669"/>
    <property type="project" value="UniProtKB-SubCell"/>
</dbReference>
<dbReference type="Gene3D" id="1.20.5.2700">
    <property type="match status" value="1"/>
</dbReference>
<feature type="transmembrane region" description="Helical" evidence="5">
    <location>
        <begin position="145"/>
        <end position="163"/>
    </location>
</feature>
<feature type="transmembrane region" description="Helical" evidence="5">
    <location>
        <begin position="232"/>
        <end position="250"/>
    </location>
</feature>
<proteinExistence type="predicted"/>
<feature type="transmembrane region" description="Helical" evidence="5">
    <location>
        <begin position="650"/>
        <end position="673"/>
    </location>
</feature>
<dbReference type="InterPro" id="IPR018393">
    <property type="entry name" value="NADHpl_OxRdtase_5_subgr"/>
</dbReference>